<keyword evidence="7" id="KW-0812">Transmembrane</keyword>
<evidence type="ECO:0000313" key="8">
    <source>
        <dbReference type="Ensembl" id="ENSOKIP00005026896.1"/>
    </source>
</evidence>
<feature type="transmembrane region" description="Helical" evidence="7">
    <location>
        <begin position="36"/>
        <end position="54"/>
    </location>
</feature>
<reference evidence="8" key="1">
    <citation type="submission" date="2025-08" db="UniProtKB">
        <authorList>
            <consortium name="Ensembl"/>
        </authorList>
    </citation>
    <scope>IDENTIFICATION</scope>
</reference>
<dbReference type="GO" id="GO:0005886">
    <property type="term" value="C:plasma membrane"/>
    <property type="evidence" value="ECO:0007669"/>
    <property type="project" value="UniProtKB-SubCell"/>
</dbReference>
<feature type="transmembrane region" description="Helical" evidence="7">
    <location>
        <begin position="110"/>
        <end position="131"/>
    </location>
</feature>
<dbReference type="Proteomes" id="UP000694557">
    <property type="component" value="Unassembled WGS sequence"/>
</dbReference>
<dbReference type="PANTHER" id="PTHR46272">
    <property type="entry name" value="G_PROTEIN_RECEP_F1_2 DOMAIN-CONTAINING PROTEIN"/>
    <property type="match status" value="1"/>
</dbReference>
<evidence type="ECO:0000313" key="9">
    <source>
        <dbReference type="Proteomes" id="UP000694557"/>
    </source>
</evidence>
<feature type="region of interest" description="Disordered" evidence="6">
    <location>
        <begin position="1"/>
        <end position="32"/>
    </location>
</feature>
<proteinExistence type="predicted"/>
<feature type="transmembrane region" description="Helical" evidence="7">
    <location>
        <begin position="151"/>
        <end position="168"/>
    </location>
</feature>
<evidence type="ECO:0000256" key="3">
    <source>
        <dbReference type="ARBA" id="ARBA00023040"/>
    </source>
</evidence>
<keyword evidence="7" id="KW-0472">Membrane</keyword>
<keyword evidence="9" id="KW-1185">Reference proteome</keyword>
<dbReference type="Gene3D" id="1.20.1070.10">
    <property type="entry name" value="Rhodopsin 7-helix transmembrane proteins"/>
    <property type="match status" value="1"/>
</dbReference>
<feature type="compositionally biased region" description="Basic residues" evidence="6">
    <location>
        <begin position="17"/>
        <end position="29"/>
    </location>
</feature>
<evidence type="ECO:0000256" key="7">
    <source>
        <dbReference type="SAM" id="Phobius"/>
    </source>
</evidence>
<sequence length="280" mass="31056">FGINQGHTHTHQDTHTHPKTHTSTPRHTHPPQEHSVLISPINILTSVAVVYLLALTGSDILSQRCIISVGFLLQTAMFHREVGSPVVEEWTIKYCTDFLGPHPPALPGAAVWWIAIVLFLALLSGVSFFWWSDMLPPTSLDPALKWTHVTIIYFLPCSIFLVLNLLILRRLGARQRQAPCQEECGGCGPQLAWLWRLGKSPAMLLAINSMFAILWDPRTLVDRRIHRAYNLPLGVTVKGCSAAQDAPANASTSSMSNGTNKCWHRDSTNPAPLPLRKVCL</sequence>
<evidence type="ECO:0000256" key="6">
    <source>
        <dbReference type="SAM" id="MobiDB-lite"/>
    </source>
</evidence>
<organism evidence="8 9">
    <name type="scientific">Oncorhynchus kisutch</name>
    <name type="common">Coho salmon</name>
    <name type="synonym">Salmo kisutch</name>
    <dbReference type="NCBI Taxonomy" id="8019"/>
    <lineage>
        <taxon>Eukaryota</taxon>
        <taxon>Metazoa</taxon>
        <taxon>Chordata</taxon>
        <taxon>Craniata</taxon>
        <taxon>Vertebrata</taxon>
        <taxon>Euteleostomi</taxon>
        <taxon>Actinopterygii</taxon>
        <taxon>Neopterygii</taxon>
        <taxon>Teleostei</taxon>
        <taxon>Protacanthopterygii</taxon>
        <taxon>Salmoniformes</taxon>
        <taxon>Salmonidae</taxon>
        <taxon>Salmoninae</taxon>
        <taxon>Oncorhynchus</taxon>
    </lineage>
</organism>
<evidence type="ECO:0000256" key="2">
    <source>
        <dbReference type="ARBA" id="ARBA00022475"/>
    </source>
</evidence>
<keyword evidence="7" id="KW-1133">Transmembrane helix</keyword>
<dbReference type="Ensembl" id="ENSOKIT00005028495.1">
    <property type="protein sequence ID" value="ENSOKIP00005026896.1"/>
    <property type="gene ID" value="ENSOKIG00005011656.1"/>
</dbReference>
<keyword evidence="5" id="KW-0807">Transducer</keyword>
<reference evidence="8" key="2">
    <citation type="submission" date="2025-09" db="UniProtKB">
        <authorList>
            <consortium name="Ensembl"/>
        </authorList>
    </citation>
    <scope>IDENTIFICATION</scope>
</reference>
<keyword evidence="2" id="KW-1003">Cell membrane</keyword>
<dbReference type="InterPro" id="IPR052477">
    <property type="entry name" value="Orphan_GPCR1"/>
</dbReference>
<evidence type="ECO:0000256" key="5">
    <source>
        <dbReference type="ARBA" id="ARBA00023224"/>
    </source>
</evidence>
<dbReference type="GO" id="GO:0004930">
    <property type="term" value="F:G protein-coupled receptor activity"/>
    <property type="evidence" value="ECO:0007669"/>
    <property type="project" value="UniProtKB-KW"/>
</dbReference>
<protein>
    <submittedName>
        <fullName evidence="8">G protein-coupled receptor 142</fullName>
    </submittedName>
</protein>
<dbReference type="PANTHER" id="PTHR46272:SF1">
    <property type="entry name" value="G-PROTEIN COUPLED RECEPTOR 142-RELATED"/>
    <property type="match status" value="1"/>
</dbReference>
<name>A0A8C7M0S5_ONCKI</name>
<comment type="subcellular location">
    <subcellularLocation>
        <location evidence="1">Cell membrane</location>
        <topology evidence="1">Multi-pass membrane protein</topology>
    </subcellularLocation>
</comment>
<dbReference type="AlphaFoldDB" id="A0A8C7M0S5"/>
<evidence type="ECO:0000256" key="1">
    <source>
        <dbReference type="ARBA" id="ARBA00004651"/>
    </source>
</evidence>
<dbReference type="GeneTree" id="ENSGT00940000160948"/>
<evidence type="ECO:0000256" key="4">
    <source>
        <dbReference type="ARBA" id="ARBA00023170"/>
    </source>
</evidence>
<keyword evidence="3" id="KW-0297">G-protein coupled receptor</keyword>
<keyword evidence="4" id="KW-0675">Receptor</keyword>
<accession>A0A8C7M0S5</accession>